<accession>A0ABV9M011</accession>
<reference evidence="3" key="1">
    <citation type="journal article" date="2019" name="Int. J. Syst. Evol. Microbiol.">
        <title>The Global Catalogue of Microorganisms (GCM) 10K type strain sequencing project: providing services to taxonomists for standard genome sequencing and annotation.</title>
        <authorList>
            <consortium name="The Broad Institute Genomics Platform"/>
            <consortium name="The Broad Institute Genome Sequencing Center for Infectious Disease"/>
            <person name="Wu L."/>
            <person name="Ma J."/>
        </authorList>
    </citation>
    <scope>NUCLEOTIDE SEQUENCE [LARGE SCALE GENOMIC DNA]</scope>
    <source>
        <strain evidence="3">KACC 12507</strain>
    </source>
</reference>
<gene>
    <name evidence="2" type="ORF">ACFO4O_15665</name>
</gene>
<sequence length="149" mass="17566">MKKSEEAIKESIVFRFKFSSQTLMKSAFSRLHERVEYAEMKIKREAENYFVLSVTRVMRVNEIEIEKAKTDLSEDVRGFGGHFLDWKFHKIYIDGALQNKEIRPITKLLHILTPAGDARTFRKYRVPVFTFVSILIFLAILEMLFDVQI</sequence>
<keyword evidence="1" id="KW-0472">Membrane</keyword>
<evidence type="ECO:0000256" key="1">
    <source>
        <dbReference type="SAM" id="Phobius"/>
    </source>
</evidence>
<dbReference type="Proteomes" id="UP001595897">
    <property type="component" value="Unassembled WGS sequence"/>
</dbReference>
<comment type="caution">
    <text evidence="2">The sequence shown here is derived from an EMBL/GenBank/DDBJ whole genome shotgun (WGS) entry which is preliminary data.</text>
</comment>
<evidence type="ECO:0000313" key="3">
    <source>
        <dbReference type="Proteomes" id="UP001595897"/>
    </source>
</evidence>
<proteinExistence type="predicted"/>
<keyword evidence="1" id="KW-1133">Transmembrane helix</keyword>
<dbReference type="RefSeq" id="WP_382410220.1">
    <property type="nucleotide sequence ID" value="NZ_JBHSGU010000019.1"/>
</dbReference>
<organism evidence="2 3">
    <name type="scientific">Glaciecola siphonariae</name>
    <dbReference type="NCBI Taxonomy" id="521012"/>
    <lineage>
        <taxon>Bacteria</taxon>
        <taxon>Pseudomonadati</taxon>
        <taxon>Pseudomonadota</taxon>
        <taxon>Gammaproteobacteria</taxon>
        <taxon>Alteromonadales</taxon>
        <taxon>Alteromonadaceae</taxon>
        <taxon>Glaciecola</taxon>
    </lineage>
</organism>
<name>A0ABV9M011_9ALTE</name>
<keyword evidence="1" id="KW-0812">Transmembrane</keyword>
<keyword evidence="3" id="KW-1185">Reference proteome</keyword>
<protein>
    <submittedName>
        <fullName evidence="2">Uncharacterized protein</fullName>
    </submittedName>
</protein>
<dbReference type="EMBL" id="JBHSGU010000019">
    <property type="protein sequence ID" value="MFC4701593.1"/>
    <property type="molecule type" value="Genomic_DNA"/>
</dbReference>
<evidence type="ECO:0000313" key="2">
    <source>
        <dbReference type="EMBL" id="MFC4701593.1"/>
    </source>
</evidence>
<feature type="transmembrane region" description="Helical" evidence="1">
    <location>
        <begin position="126"/>
        <end position="145"/>
    </location>
</feature>